<evidence type="ECO:0000256" key="6">
    <source>
        <dbReference type="PIRSR" id="PIRSR605468-50"/>
    </source>
</evidence>
<dbReference type="InterPro" id="IPR005468">
    <property type="entry name" value="Avidin/str"/>
</dbReference>
<dbReference type="PANTHER" id="PTHR34399">
    <property type="entry name" value="AVIDIN-RELATED"/>
    <property type="match status" value="1"/>
</dbReference>
<dbReference type="PATRIC" id="fig|1961.12.peg.2887"/>
<proteinExistence type="inferred from homology"/>
<dbReference type="PROSITE" id="PS51326">
    <property type="entry name" value="AVIDIN_2"/>
    <property type="match status" value="1"/>
</dbReference>
<reference evidence="9" key="1">
    <citation type="submission" date="2015-07" db="EMBL/GenBank/DDBJ databases">
        <authorList>
            <consortium name="Consortium for Microbial Forensics and Genomics (microFORGE)"/>
            <person name="Knight B.M."/>
            <person name="Roberts D.P."/>
            <person name="Lin D."/>
            <person name="Hari K."/>
            <person name="Fletcher J."/>
            <person name="Melcher U."/>
            <person name="Blagden T."/>
            <person name="Winegar R.A."/>
        </authorList>
    </citation>
    <scope>NUCLEOTIDE SEQUENCE [LARGE SCALE GENOMIC DNA]</scope>
    <source>
        <strain evidence="9">NRRL B-1447</strain>
    </source>
</reference>
<evidence type="ECO:0000256" key="5">
    <source>
        <dbReference type="ARBA" id="ARBA00023267"/>
    </source>
</evidence>
<evidence type="ECO:0000256" key="4">
    <source>
        <dbReference type="ARBA" id="ARBA00022729"/>
    </source>
</evidence>
<evidence type="ECO:0000313" key="9">
    <source>
        <dbReference type="Proteomes" id="UP000037084"/>
    </source>
</evidence>
<comment type="similarity">
    <text evidence="2 7">Belongs to the avidin/streptavidin family.</text>
</comment>
<evidence type="ECO:0000313" key="8">
    <source>
        <dbReference type="EMBL" id="KOG55050.1"/>
    </source>
</evidence>
<dbReference type="InterPro" id="IPR051764">
    <property type="entry name" value="Avidin/Streptavidin-rel"/>
</dbReference>
<keyword evidence="3 7" id="KW-0964">Secreted</keyword>
<dbReference type="AlphaFoldDB" id="A0A0L8MXK6"/>
<dbReference type="InterPro" id="IPR036896">
    <property type="entry name" value="Avidin-like_sf"/>
</dbReference>
<sequence>MTRVRHVSIALSAALLTFATVSASAAADTPVAASAEIAGTGEAADGRPSVLGTWYNQLGSTMVVTKAANGGFVGTYESAVGNAEKRYVMTGRYDSAPATDGSGTAVGWTVAYRNAYRNAHSVATWSGQYIGGSQERIVTQWLLSYGTTAADQWKSTVVGHDEFSRVKPSAADIEKARQLGVASANPAASGQE</sequence>
<dbReference type="NCBIfam" id="NF047623">
    <property type="entry name" value="Stavidin"/>
    <property type="match status" value="1"/>
</dbReference>
<evidence type="ECO:0000256" key="2">
    <source>
        <dbReference type="ARBA" id="ARBA00006297"/>
    </source>
</evidence>
<dbReference type="GO" id="GO:0009374">
    <property type="term" value="F:biotin binding"/>
    <property type="evidence" value="ECO:0007669"/>
    <property type="project" value="UniProtKB-UniRule"/>
</dbReference>
<comment type="caution">
    <text evidence="8">The sequence shown here is derived from an EMBL/GenBank/DDBJ whole genome shotgun (WGS) entry which is preliminary data.</text>
</comment>
<accession>A0A0L8MXK6</accession>
<comment type="subcellular location">
    <subcellularLocation>
        <location evidence="1 7">Secreted</location>
    </subcellularLocation>
</comment>
<comment type="subunit">
    <text evidence="7">Homotetramer.</text>
</comment>
<feature type="binding site" evidence="6">
    <location>
        <position position="153"/>
    </location>
    <ligand>
        <name>biotin</name>
        <dbReference type="ChEBI" id="CHEBI:57586"/>
    </ligand>
</feature>
<feature type="signal peptide" evidence="7">
    <location>
        <begin position="1"/>
        <end position="25"/>
    </location>
</feature>
<feature type="binding site" evidence="6">
    <location>
        <position position="141"/>
    </location>
    <ligand>
        <name>biotin</name>
        <dbReference type="ChEBI" id="CHEBI:57586"/>
    </ligand>
</feature>
<comment type="function">
    <text evidence="7">Forms a strong non-covalent specific complex with biotin.</text>
</comment>
<evidence type="ECO:0000256" key="3">
    <source>
        <dbReference type="ARBA" id="ARBA00022525"/>
    </source>
</evidence>
<name>A0A0L8MXK6_STRVG</name>
<dbReference type="Gene3D" id="2.40.128.30">
    <property type="entry name" value="Avidin-like"/>
    <property type="match status" value="1"/>
</dbReference>
<organism evidence="8 9">
    <name type="scientific">Streptomyces virginiae</name>
    <name type="common">Streptomyces cinnamonensis</name>
    <dbReference type="NCBI Taxonomy" id="1961"/>
    <lineage>
        <taxon>Bacteria</taxon>
        <taxon>Bacillati</taxon>
        <taxon>Actinomycetota</taxon>
        <taxon>Actinomycetes</taxon>
        <taxon>Kitasatosporales</taxon>
        <taxon>Streptomycetaceae</taxon>
        <taxon>Streptomyces</taxon>
    </lineage>
</organism>
<dbReference type="PRINTS" id="PR00709">
    <property type="entry name" value="AVIDIN"/>
</dbReference>
<dbReference type="GO" id="GO:0005576">
    <property type="term" value="C:extracellular region"/>
    <property type="evidence" value="ECO:0007669"/>
    <property type="project" value="UniProtKB-SubCell"/>
</dbReference>
<feature type="binding site" evidence="6">
    <location>
        <position position="87"/>
    </location>
    <ligand>
        <name>biotin</name>
        <dbReference type="ChEBI" id="CHEBI:57586"/>
    </ligand>
</feature>
<feature type="binding site" evidence="6">
    <location>
        <position position="125"/>
    </location>
    <ligand>
        <name>biotin</name>
        <dbReference type="ChEBI" id="CHEBI:57586"/>
    </ligand>
</feature>
<gene>
    <name evidence="8" type="ORF">ADK75_12470</name>
</gene>
<keyword evidence="5 6" id="KW-0092">Biotin</keyword>
<keyword evidence="4 7" id="KW-0732">Signal</keyword>
<dbReference type="SUPFAM" id="SSF50876">
    <property type="entry name" value="Avidin/streptavidin"/>
    <property type="match status" value="1"/>
</dbReference>
<dbReference type="OrthoDB" id="9092901at2"/>
<dbReference type="EMBL" id="LGUV01000121">
    <property type="protein sequence ID" value="KOG55050.1"/>
    <property type="molecule type" value="Genomic_DNA"/>
</dbReference>
<evidence type="ECO:0000256" key="7">
    <source>
        <dbReference type="RuleBase" id="RU369114"/>
    </source>
</evidence>
<dbReference type="InterPro" id="IPR005469">
    <property type="entry name" value="Avidin"/>
</dbReference>
<feature type="binding site" evidence="6">
    <location>
        <position position="76"/>
    </location>
    <ligand>
        <name>biotin</name>
        <dbReference type="ChEBI" id="CHEBI:57586"/>
    </ligand>
</feature>
<dbReference type="RefSeq" id="WP_053170293.1">
    <property type="nucleotide sequence ID" value="NZ_LGUV01000121.1"/>
</dbReference>
<evidence type="ECO:0000256" key="1">
    <source>
        <dbReference type="ARBA" id="ARBA00004613"/>
    </source>
</evidence>
<dbReference type="Proteomes" id="UP000037084">
    <property type="component" value="Unassembled WGS sequence"/>
</dbReference>
<dbReference type="Pfam" id="PF01382">
    <property type="entry name" value="Avidin"/>
    <property type="match status" value="1"/>
</dbReference>
<protein>
    <recommendedName>
        <fullName evidence="7">Streptavidin</fullName>
    </recommendedName>
</protein>
<feature type="chain" id="PRO_5041486217" description="Streptavidin" evidence="7">
    <location>
        <begin position="26"/>
        <end position="192"/>
    </location>
</feature>